<evidence type="ECO:0000313" key="2">
    <source>
        <dbReference type="Proteomes" id="UP000050471"/>
    </source>
</evidence>
<dbReference type="EMBL" id="LKBA01000008">
    <property type="protein sequence ID" value="KPN62911.1"/>
    <property type="molecule type" value="Genomic_DNA"/>
</dbReference>
<proteinExistence type="predicted"/>
<name>A0A0P7KLL5_9RHOB</name>
<dbReference type="STRING" id="154981.AKJ29_01840"/>
<dbReference type="RefSeq" id="WP_040175327.1">
    <property type="nucleotide sequence ID" value="NZ_FPBS01000064.1"/>
</dbReference>
<accession>A0A0P7KLL5</accession>
<comment type="caution">
    <text evidence="1">The sequence shown here is derived from an EMBL/GenBank/DDBJ whole genome shotgun (WGS) entry which is preliminary data.</text>
</comment>
<protein>
    <submittedName>
        <fullName evidence="1">Uncharacterized protein</fullName>
    </submittedName>
</protein>
<reference evidence="1 2" key="1">
    <citation type="submission" date="2015-09" db="EMBL/GenBank/DDBJ databases">
        <title>Draft genome sequence of Aliiroseovarius crassostreae CV919-312TSm, the causative agent of Roseovarius Oyster Disease (formerly Juvenile Oyster Disease).</title>
        <authorList>
            <person name="Kessner L."/>
            <person name="Spinard E."/>
            <person name="Nelson D."/>
        </authorList>
    </citation>
    <scope>NUCLEOTIDE SEQUENCE [LARGE SCALE GENOMIC DNA]</scope>
    <source>
        <strain evidence="1 2">CV919-312</strain>
    </source>
</reference>
<sequence length="117" mass="13261">MSYDAEQLRRGLELADAPSFLVALTHLEDGQTSIETETGAEARISIDTFDGVRSATCEVTEGRILHRITAKPDHFLYEQISLADGAETLLQERLDFERICEPDPRDAIHEWLEFIEL</sequence>
<keyword evidence="2" id="KW-1185">Reference proteome</keyword>
<dbReference type="Proteomes" id="UP000050471">
    <property type="component" value="Unassembled WGS sequence"/>
</dbReference>
<evidence type="ECO:0000313" key="1">
    <source>
        <dbReference type="EMBL" id="KPN62911.1"/>
    </source>
</evidence>
<organism evidence="1 2">
    <name type="scientific">Aliiroseovarius crassostreae</name>
    <dbReference type="NCBI Taxonomy" id="154981"/>
    <lineage>
        <taxon>Bacteria</taxon>
        <taxon>Pseudomonadati</taxon>
        <taxon>Pseudomonadota</taxon>
        <taxon>Alphaproteobacteria</taxon>
        <taxon>Rhodobacterales</taxon>
        <taxon>Paracoccaceae</taxon>
        <taxon>Aliiroseovarius</taxon>
    </lineage>
</organism>
<dbReference type="AlphaFoldDB" id="A0A0P7KLL5"/>
<gene>
    <name evidence="1" type="ORF">AKJ29_01840</name>
</gene>